<protein>
    <submittedName>
        <fullName evidence="2">Uncharacterized protein</fullName>
    </submittedName>
</protein>
<proteinExistence type="predicted"/>
<comment type="caution">
    <text evidence="2">The sequence shown here is derived from an EMBL/GenBank/DDBJ whole genome shotgun (WGS) entry which is preliminary data.</text>
</comment>
<organism evidence="2 3">
    <name type="scientific">Actinomyces naeslundii</name>
    <dbReference type="NCBI Taxonomy" id="1655"/>
    <lineage>
        <taxon>Bacteria</taxon>
        <taxon>Bacillati</taxon>
        <taxon>Actinomycetota</taxon>
        <taxon>Actinomycetes</taxon>
        <taxon>Actinomycetales</taxon>
        <taxon>Actinomycetaceae</taxon>
        <taxon>Actinomyces</taxon>
    </lineage>
</organism>
<evidence type="ECO:0000256" key="1">
    <source>
        <dbReference type="SAM" id="Phobius"/>
    </source>
</evidence>
<dbReference type="EMBL" id="MSKX01000002">
    <property type="protein sequence ID" value="OLO86353.1"/>
    <property type="molecule type" value="Genomic_DNA"/>
</dbReference>
<evidence type="ECO:0000313" key="3">
    <source>
        <dbReference type="Proteomes" id="UP000186781"/>
    </source>
</evidence>
<gene>
    <name evidence="2" type="ORF">BKH13_00435</name>
</gene>
<dbReference type="Proteomes" id="UP000186781">
    <property type="component" value="Unassembled WGS sequence"/>
</dbReference>
<keyword evidence="3" id="KW-1185">Reference proteome</keyword>
<name>A0ABX3F6B4_ACTNA</name>
<evidence type="ECO:0000313" key="2">
    <source>
        <dbReference type="EMBL" id="OLO86353.1"/>
    </source>
</evidence>
<feature type="transmembrane region" description="Helical" evidence="1">
    <location>
        <begin position="20"/>
        <end position="42"/>
    </location>
</feature>
<keyword evidence="1" id="KW-0472">Membrane</keyword>
<reference evidence="2 3" key="1">
    <citation type="submission" date="2016-12" db="EMBL/GenBank/DDBJ databases">
        <title>Genomic comparison of strains in the 'Actinomyces naeslundii' group.</title>
        <authorList>
            <person name="Mughal S.R."/>
            <person name="Do T."/>
            <person name="Gilbert S.C."/>
            <person name="Witherden E.A."/>
            <person name="Didelot X."/>
            <person name="Beighton D."/>
        </authorList>
    </citation>
    <scope>NUCLEOTIDE SEQUENCE [LARGE SCALE GENOMIC DNA]</scope>
    <source>
        <strain evidence="2 3">WE6B-3</strain>
    </source>
</reference>
<accession>A0ABX3F6B4</accession>
<keyword evidence="1" id="KW-0812">Transmembrane</keyword>
<sequence>MLPYSILDGVLLAKLMAGSINIGMMSMCAPAVDIAVAAITFASRQAPRSSVVVNRFIVNSF</sequence>
<keyword evidence="1" id="KW-1133">Transmembrane helix</keyword>